<feature type="transmembrane region" description="Helical" evidence="1">
    <location>
        <begin position="12"/>
        <end position="31"/>
    </location>
</feature>
<dbReference type="PANTHER" id="PTHR48187">
    <property type="entry name" value="LD21810P"/>
    <property type="match status" value="1"/>
</dbReference>
<dbReference type="EMBL" id="CH940649">
    <property type="protein sequence ID" value="EDW64826.1"/>
    <property type="molecule type" value="Genomic_DNA"/>
</dbReference>
<dbReference type="GO" id="GO:0016787">
    <property type="term" value="F:hydrolase activity"/>
    <property type="evidence" value="ECO:0007669"/>
    <property type="project" value="UniProtKB-KW"/>
</dbReference>
<reference evidence="2 3" key="1">
    <citation type="journal article" date="2007" name="Nature">
        <title>Evolution of genes and genomes on the Drosophila phylogeny.</title>
        <authorList>
            <consortium name="Drosophila 12 Genomes Consortium"/>
            <person name="Clark A.G."/>
            <person name="Eisen M.B."/>
            <person name="Smith D.R."/>
            <person name="Bergman C.M."/>
            <person name="Oliver B."/>
            <person name="Markow T.A."/>
            <person name="Kaufman T.C."/>
            <person name="Kellis M."/>
            <person name="Gelbart W."/>
            <person name="Iyer V.N."/>
            <person name="Pollard D.A."/>
            <person name="Sackton T.B."/>
            <person name="Larracuente A.M."/>
            <person name="Singh N.D."/>
            <person name="Abad J.P."/>
            <person name="Abt D.N."/>
            <person name="Adryan B."/>
            <person name="Aguade M."/>
            <person name="Akashi H."/>
            <person name="Anderson W.W."/>
            <person name="Aquadro C.F."/>
            <person name="Ardell D.H."/>
            <person name="Arguello R."/>
            <person name="Artieri C.G."/>
            <person name="Barbash D.A."/>
            <person name="Barker D."/>
            <person name="Barsanti P."/>
            <person name="Batterham P."/>
            <person name="Batzoglou S."/>
            <person name="Begun D."/>
            <person name="Bhutkar A."/>
            <person name="Blanco E."/>
            <person name="Bosak S.A."/>
            <person name="Bradley R.K."/>
            <person name="Brand A.D."/>
            <person name="Brent M.R."/>
            <person name="Brooks A.N."/>
            <person name="Brown R.H."/>
            <person name="Butlin R.K."/>
            <person name="Caggese C."/>
            <person name="Calvi B.R."/>
            <person name="Bernardo de Carvalho A."/>
            <person name="Caspi A."/>
            <person name="Castrezana S."/>
            <person name="Celniker S.E."/>
            <person name="Chang J.L."/>
            <person name="Chapple C."/>
            <person name="Chatterji S."/>
            <person name="Chinwalla A."/>
            <person name="Civetta A."/>
            <person name="Clifton S.W."/>
            <person name="Comeron J.M."/>
            <person name="Costello J.C."/>
            <person name="Coyne J.A."/>
            <person name="Daub J."/>
            <person name="David R.G."/>
            <person name="Delcher A.L."/>
            <person name="Delehaunty K."/>
            <person name="Do C.B."/>
            <person name="Ebling H."/>
            <person name="Edwards K."/>
            <person name="Eickbush T."/>
            <person name="Evans J.D."/>
            <person name="Filipski A."/>
            <person name="Findeiss S."/>
            <person name="Freyhult E."/>
            <person name="Fulton L."/>
            <person name="Fulton R."/>
            <person name="Garcia A.C."/>
            <person name="Gardiner A."/>
            <person name="Garfield D.A."/>
            <person name="Garvin B.E."/>
            <person name="Gibson G."/>
            <person name="Gilbert D."/>
            <person name="Gnerre S."/>
            <person name="Godfrey J."/>
            <person name="Good R."/>
            <person name="Gotea V."/>
            <person name="Gravely B."/>
            <person name="Greenberg A.J."/>
            <person name="Griffiths-Jones S."/>
            <person name="Gross S."/>
            <person name="Guigo R."/>
            <person name="Gustafson E.A."/>
            <person name="Haerty W."/>
            <person name="Hahn M.W."/>
            <person name="Halligan D.L."/>
            <person name="Halpern A.L."/>
            <person name="Halter G.M."/>
            <person name="Han M.V."/>
            <person name="Heger A."/>
            <person name="Hillier L."/>
            <person name="Hinrichs A.S."/>
            <person name="Holmes I."/>
            <person name="Hoskins R.A."/>
            <person name="Hubisz M.J."/>
            <person name="Hultmark D."/>
            <person name="Huntley M.A."/>
            <person name="Jaffe D.B."/>
            <person name="Jagadeeshan S."/>
            <person name="Jeck W.R."/>
            <person name="Johnson J."/>
            <person name="Jones C.D."/>
            <person name="Jordan W.C."/>
            <person name="Karpen G.H."/>
            <person name="Kataoka E."/>
            <person name="Keightley P.D."/>
            <person name="Kheradpour P."/>
            <person name="Kirkness E.F."/>
            <person name="Koerich L.B."/>
            <person name="Kristiansen K."/>
            <person name="Kudrna D."/>
            <person name="Kulathinal R.J."/>
            <person name="Kumar S."/>
            <person name="Kwok R."/>
            <person name="Lander E."/>
            <person name="Langley C.H."/>
            <person name="Lapoint R."/>
            <person name="Lazzaro B.P."/>
            <person name="Lee S.J."/>
            <person name="Levesque L."/>
            <person name="Li R."/>
            <person name="Lin C.F."/>
            <person name="Lin M.F."/>
            <person name="Lindblad-Toh K."/>
            <person name="Llopart A."/>
            <person name="Long M."/>
            <person name="Low L."/>
            <person name="Lozovsky E."/>
            <person name="Lu J."/>
            <person name="Luo M."/>
            <person name="Machado C.A."/>
            <person name="Makalowski W."/>
            <person name="Marzo M."/>
            <person name="Matsuda M."/>
            <person name="Matzkin L."/>
            <person name="McAllister B."/>
            <person name="McBride C.S."/>
            <person name="McKernan B."/>
            <person name="McKernan K."/>
            <person name="Mendez-Lago M."/>
            <person name="Minx P."/>
            <person name="Mollenhauer M.U."/>
            <person name="Montooth K."/>
            <person name="Mount S.M."/>
            <person name="Mu X."/>
            <person name="Myers E."/>
            <person name="Negre B."/>
            <person name="Newfeld S."/>
            <person name="Nielsen R."/>
            <person name="Noor M.A."/>
            <person name="O'Grady P."/>
            <person name="Pachter L."/>
            <person name="Papaceit M."/>
            <person name="Parisi M.J."/>
            <person name="Parisi M."/>
            <person name="Parts L."/>
            <person name="Pedersen J.S."/>
            <person name="Pesole G."/>
            <person name="Phillippy A.M."/>
            <person name="Ponting C.P."/>
            <person name="Pop M."/>
            <person name="Porcelli D."/>
            <person name="Powell J.R."/>
            <person name="Prohaska S."/>
            <person name="Pruitt K."/>
            <person name="Puig M."/>
            <person name="Quesneville H."/>
            <person name="Ram K.R."/>
            <person name="Rand D."/>
            <person name="Rasmussen M.D."/>
            <person name="Reed L.K."/>
            <person name="Reenan R."/>
            <person name="Reily A."/>
            <person name="Remington K.A."/>
            <person name="Rieger T.T."/>
            <person name="Ritchie M.G."/>
            <person name="Robin C."/>
            <person name="Rogers Y.H."/>
            <person name="Rohde C."/>
            <person name="Rozas J."/>
            <person name="Rubenfield M.J."/>
            <person name="Ruiz A."/>
            <person name="Russo S."/>
            <person name="Salzberg S.L."/>
            <person name="Sanchez-Gracia A."/>
            <person name="Saranga D.J."/>
            <person name="Sato H."/>
            <person name="Schaeffer S.W."/>
            <person name="Schatz M.C."/>
            <person name="Schlenke T."/>
            <person name="Schwartz R."/>
            <person name="Segarra C."/>
            <person name="Singh R.S."/>
            <person name="Sirot L."/>
            <person name="Sirota M."/>
            <person name="Sisneros N.B."/>
            <person name="Smith C.D."/>
            <person name="Smith T.F."/>
            <person name="Spieth J."/>
            <person name="Stage D.E."/>
            <person name="Stark A."/>
            <person name="Stephan W."/>
            <person name="Strausberg R.L."/>
            <person name="Strempel S."/>
            <person name="Sturgill D."/>
            <person name="Sutton G."/>
            <person name="Sutton G.G."/>
            <person name="Tao W."/>
            <person name="Teichmann S."/>
            <person name="Tobari Y.N."/>
            <person name="Tomimura Y."/>
            <person name="Tsolas J.M."/>
            <person name="Valente V.L."/>
            <person name="Venter E."/>
            <person name="Venter J.C."/>
            <person name="Vicario S."/>
            <person name="Vieira F.G."/>
            <person name="Vilella A.J."/>
            <person name="Villasante A."/>
            <person name="Walenz B."/>
            <person name="Wang J."/>
            <person name="Wasserman M."/>
            <person name="Watts T."/>
            <person name="Wilson D."/>
            <person name="Wilson R.K."/>
            <person name="Wing R.A."/>
            <person name="Wolfner M.F."/>
            <person name="Wong A."/>
            <person name="Wong G.K."/>
            <person name="Wu C.I."/>
            <person name="Wu G."/>
            <person name="Yamamoto D."/>
            <person name="Yang H.P."/>
            <person name="Yang S.P."/>
            <person name="Yorke J.A."/>
            <person name="Yoshida K."/>
            <person name="Zdobnov E."/>
            <person name="Zhang P."/>
            <person name="Zhang Y."/>
            <person name="Zimin A.V."/>
            <person name="Baldwin J."/>
            <person name="Abdouelleil A."/>
            <person name="Abdulkadir J."/>
            <person name="Abebe A."/>
            <person name="Abera B."/>
            <person name="Abreu J."/>
            <person name="Acer S.C."/>
            <person name="Aftuck L."/>
            <person name="Alexander A."/>
            <person name="An P."/>
            <person name="Anderson E."/>
            <person name="Anderson S."/>
            <person name="Arachi H."/>
            <person name="Azer M."/>
            <person name="Bachantsang P."/>
            <person name="Barry A."/>
            <person name="Bayul T."/>
            <person name="Berlin A."/>
            <person name="Bessette D."/>
            <person name="Bloom T."/>
            <person name="Blye J."/>
            <person name="Boguslavskiy L."/>
            <person name="Bonnet C."/>
            <person name="Boukhgalter B."/>
            <person name="Bourzgui I."/>
            <person name="Brown A."/>
            <person name="Cahill P."/>
            <person name="Channer S."/>
            <person name="Cheshatsang Y."/>
            <person name="Chuda L."/>
            <person name="Citroen M."/>
            <person name="Collymore A."/>
            <person name="Cooke P."/>
            <person name="Costello M."/>
            <person name="D'Aco K."/>
            <person name="Daza R."/>
            <person name="De Haan G."/>
            <person name="DeGray S."/>
            <person name="DeMaso C."/>
            <person name="Dhargay N."/>
            <person name="Dooley K."/>
            <person name="Dooley E."/>
            <person name="Doricent M."/>
            <person name="Dorje P."/>
            <person name="Dorjee K."/>
            <person name="Dupes A."/>
            <person name="Elong R."/>
            <person name="Falk J."/>
            <person name="Farina A."/>
            <person name="Faro S."/>
            <person name="Ferguson D."/>
            <person name="Fisher S."/>
            <person name="Foley C.D."/>
            <person name="Franke A."/>
            <person name="Friedrich D."/>
            <person name="Gadbois L."/>
            <person name="Gearin G."/>
            <person name="Gearin C.R."/>
            <person name="Giannoukos G."/>
            <person name="Goode T."/>
            <person name="Graham J."/>
            <person name="Grandbois E."/>
            <person name="Grewal S."/>
            <person name="Gyaltsen K."/>
            <person name="Hafez N."/>
            <person name="Hagos B."/>
            <person name="Hall J."/>
            <person name="Henson C."/>
            <person name="Hollinger A."/>
            <person name="Honan T."/>
            <person name="Huard M.D."/>
            <person name="Hughes L."/>
            <person name="Hurhula B."/>
            <person name="Husby M.E."/>
            <person name="Kamat A."/>
            <person name="Kanga B."/>
            <person name="Kashin S."/>
            <person name="Khazanovich D."/>
            <person name="Kisner P."/>
            <person name="Lance K."/>
            <person name="Lara M."/>
            <person name="Lee W."/>
            <person name="Lennon N."/>
            <person name="Letendre F."/>
            <person name="LeVine R."/>
            <person name="Lipovsky A."/>
            <person name="Liu X."/>
            <person name="Liu J."/>
            <person name="Liu S."/>
            <person name="Lokyitsang T."/>
            <person name="Lokyitsang Y."/>
            <person name="Lubonja R."/>
            <person name="Lui A."/>
            <person name="MacDonald P."/>
            <person name="Magnisalis V."/>
            <person name="Maru K."/>
            <person name="Matthews C."/>
            <person name="McCusker W."/>
            <person name="McDonough S."/>
            <person name="Mehta T."/>
            <person name="Meldrim J."/>
            <person name="Meneus L."/>
            <person name="Mihai O."/>
            <person name="Mihalev A."/>
            <person name="Mihova T."/>
            <person name="Mittelman R."/>
            <person name="Mlenga V."/>
            <person name="Montmayeur A."/>
            <person name="Mulrain L."/>
            <person name="Navidi A."/>
            <person name="Naylor J."/>
            <person name="Negash T."/>
            <person name="Nguyen T."/>
            <person name="Nguyen N."/>
            <person name="Nicol R."/>
            <person name="Norbu C."/>
            <person name="Norbu N."/>
            <person name="Novod N."/>
            <person name="O'Neill B."/>
            <person name="Osman S."/>
            <person name="Markiewicz E."/>
            <person name="Oyono O.L."/>
            <person name="Patti C."/>
            <person name="Phunkhang P."/>
            <person name="Pierre F."/>
            <person name="Priest M."/>
            <person name="Raghuraman S."/>
            <person name="Rege F."/>
            <person name="Reyes R."/>
            <person name="Rise C."/>
            <person name="Rogov P."/>
            <person name="Ross K."/>
            <person name="Ryan E."/>
            <person name="Settipalli S."/>
            <person name="Shea T."/>
            <person name="Sherpa N."/>
            <person name="Shi L."/>
            <person name="Shih D."/>
            <person name="Sparrow T."/>
            <person name="Spaulding J."/>
            <person name="Stalker J."/>
            <person name="Stange-Thomann N."/>
            <person name="Stavropoulos S."/>
            <person name="Stone C."/>
            <person name="Strader C."/>
            <person name="Tesfaye S."/>
            <person name="Thomson T."/>
            <person name="Thoulutsang Y."/>
            <person name="Thoulutsang D."/>
            <person name="Topham K."/>
            <person name="Topping I."/>
            <person name="Tsamla T."/>
            <person name="Vassiliev H."/>
            <person name="Vo A."/>
            <person name="Wangchuk T."/>
            <person name="Wangdi T."/>
            <person name="Weiand M."/>
            <person name="Wilkinson J."/>
            <person name="Wilson A."/>
            <person name="Yadav S."/>
            <person name="Young G."/>
            <person name="Yu Q."/>
            <person name="Zembek L."/>
            <person name="Zhong D."/>
            <person name="Zimmer A."/>
            <person name="Zwirko Z."/>
            <person name="Jaffe D.B."/>
            <person name="Alvarez P."/>
            <person name="Brockman W."/>
            <person name="Butler J."/>
            <person name="Chin C."/>
            <person name="Gnerre S."/>
            <person name="Grabherr M."/>
            <person name="Kleber M."/>
            <person name="Mauceli E."/>
            <person name="MacCallum I."/>
        </authorList>
    </citation>
    <scope>NUCLEOTIDE SEQUENCE [LARGE SCALE GENOMIC DNA]</scope>
    <source>
        <strain evidence="3">Tucson 15010-1051.87</strain>
    </source>
</reference>
<sequence>MSLEDIKATIRRFPKLLGGFGILTTAGIILYETPQIRKYFSQYVSKKEQEPDKRRTEYIYIKYHIYRESMRKLQQKQEDEKKWISVIINPIGKWWKAAKHSVAWRLLNIAQNGSQAERLKAVQQLICMDHLKDWDFRHLAQICDARTSVSLARCGADMRWFMPLPRRGCIRNPKMLLCDLHVMLSRLRPLSCVDHFFSKYFPDQHSIEELNEFFTQDQNVSLAVQDTDLLKEVISFLHHITKDPKIAAKIIHDGGLMHLMELRKIFADDNETLSTLCKVLANLSLVPDAVEHFFVSGWVGALAEWQQCPDLRLQVISAKTMANLDHDDPNQFTYPPNVYPLHPRVRTRRKPKADIVFIHGLLGGVFITWRQRDRKPTELGLYGKNAFYTSETDDVFLVGEPKRNGSRHQYNKQQGRPLIPAQLPATSEATKINTNKTNAMKDSLLKTSKKVEEKRLNISDAATKEFVETLYSEAELDSDWEVVHPDIPLEGSADCQGNFSVSGNEWSNQDASEEYTNCWPMEWLPDDYPDSRIIGIDYTSAVTEWSANFTKYCPCEKGQGHIEVRASSLLERIATAGVGNGRPVVWIGHSMGGLLTKLILLKCVDSVEERLQQIAKNTQGIVFLGTPHRGSPIAKWKQHMQMILSPSIEVKEMEENSPKLLEMHRRFMGCLHTCLRHVNVLSLAEGSPTMLTTFKFPLRIVTEESSRIDFGDFFLLKDDHLSLSKPIYRQSFVYQRLLHVISEAIDQSTEPREMDEQALPNTDLLAMNIVAVLLKGAKGLLEMLPRVALRFTT</sequence>
<dbReference type="SMR" id="B4LSK4"/>
<dbReference type="eggNOG" id="KOG2029">
    <property type="taxonomic scope" value="Eukaryota"/>
</dbReference>
<dbReference type="PhylomeDB" id="B4LSK4"/>
<dbReference type="Proteomes" id="UP000008792">
    <property type="component" value="Unassembled WGS sequence"/>
</dbReference>
<evidence type="ECO:0000256" key="1">
    <source>
        <dbReference type="SAM" id="Phobius"/>
    </source>
</evidence>
<dbReference type="InterPro" id="IPR011989">
    <property type="entry name" value="ARM-like"/>
</dbReference>
<dbReference type="InterPro" id="IPR029058">
    <property type="entry name" value="AB_hydrolase_fold"/>
</dbReference>
<keyword evidence="1" id="KW-0812">Transmembrane</keyword>
<name>B4LSK4_DROVI</name>
<keyword evidence="3" id="KW-1185">Reference proteome</keyword>
<accession>B4LSK4</accession>
<dbReference type="InParanoid" id="B4LSK4"/>
<gene>
    <name evidence="2" type="primary">Dvir\GJ20441</name>
    <name evidence="2" type="ORF">Dvir_GJ20441</name>
</gene>
<evidence type="ECO:0000313" key="2">
    <source>
        <dbReference type="EMBL" id="EDW64826.1"/>
    </source>
</evidence>
<dbReference type="HOGENOM" id="CLU_023317_0_0_1"/>
<dbReference type="SUPFAM" id="SSF48371">
    <property type="entry name" value="ARM repeat"/>
    <property type="match status" value="1"/>
</dbReference>
<protein>
    <submittedName>
        <fullName evidence="2">Uncharacterized protein</fullName>
        <ecNumber evidence="2">3.1.-.-</ecNumber>
    </submittedName>
</protein>
<keyword evidence="1" id="KW-0472">Membrane</keyword>
<organism evidence="2 3">
    <name type="scientific">Drosophila virilis</name>
    <name type="common">Fruit fly</name>
    <dbReference type="NCBI Taxonomy" id="7244"/>
    <lineage>
        <taxon>Eukaryota</taxon>
        <taxon>Metazoa</taxon>
        <taxon>Ecdysozoa</taxon>
        <taxon>Arthropoda</taxon>
        <taxon>Hexapoda</taxon>
        <taxon>Insecta</taxon>
        <taxon>Pterygota</taxon>
        <taxon>Neoptera</taxon>
        <taxon>Endopterygota</taxon>
        <taxon>Diptera</taxon>
        <taxon>Brachycera</taxon>
        <taxon>Muscomorpha</taxon>
        <taxon>Ephydroidea</taxon>
        <taxon>Drosophilidae</taxon>
        <taxon>Drosophila</taxon>
    </lineage>
</organism>
<dbReference type="EC" id="3.1.-.-" evidence="2"/>
<dbReference type="Gene3D" id="1.25.10.10">
    <property type="entry name" value="Leucine-rich Repeat Variant"/>
    <property type="match status" value="1"/>
</dbReference>
<dbReference type="PANTHER" id="PTHR48187:SF2">
    <property type="entry name" value="LD21810P"/>
    <property type="match status" value="1"/>
</dbReference>
<dbReference type="AlphaFoldDB" id="B4LSK4"/>
<dbReference type="Gene3D" id="3.40.50.1820">
    <property type="entry name" value="alpha/beta hydrolase"/>
    <property type="match status" value="1"/>
</dbReference>
<dbReference type="STRING" id="7244.B4LSK4"/>
<proteinExistence type="predicted"/>
<keyword evidence="2" id="KW-0378">Hydrolase</keyword>
<keyword evidence="1" id="KW-1133">Transmembrane helix</keyword>
<dbReference type="OrthoDB" id="5086500at2759"/>
<dbReference type="InterPro" id="IPR016024">
    <property type="entry name" value="ARM-type_fold"/>
</dbReference>
<evidence type="ECO:0000313" key="3">
    <source>
        <dbReference type="Proteomes" id="UP000008792"/>
    </source>
</evidence>
<dbReference type="OMA" id="RRTEYIY"/>
<dbReference type="SUPFAM" id="SSF53474">
    <property type="entry name" value="alpha/beta-Hydrolases"/>
    <property type="match status" value="1"/>
</dbReference>
<dbReference type="FunCoup" id="B4LSK4">
    <property type="interactions" value="734"/>
</dbReference>